<protein>
    <submittedName>
        <fullName evidence="2">Uncharacterized protein</fullName>
    </submittedName>
</protein>
<dbReference type="PANTHER" id="PTHR10773">
    <property type="entry name" value="DNA-DIRECTED RNA POLYMERASES I, II, AND III SUBUNIT RPABC2"/>
    <property type="match status" value="1"/>
</dbReference>
<evidence type="ECO:0000313" key="3">
    <source>
        <dbReference type="Proteomes" id="UP001148838"/>
    </source>
</evidence>
<organism evidence="2 3">
    <name type="scientific">Periplaneta americana</name>
    <name type="common">American cockroach</name>
    <name type="synonym">Blatta americana</name>
    <dbReference type="NCBI Taxonomy" id="6978"/>
    <lineage>
        <taxon>Eukaryota</taxon>
        <taxon>Metazoa</taxon>
        <taxon>Ecdysozoa</taxon>
        <taxon>Arthropoda</taxon>
        <taxon>Hexapoda</taxon>
        <taxon>Insecta</taxon>
        <taxon>Pterygota</taxon>
        <taxon>Neoptera</taxon>
        <taxon>Polyneoptera</taxon>
        <taxon>Dictyoptera</taxon>
        <taxon>Blattodea</taxon>
        <taxon>Blattoidea</taxon>
        <taxon>Blattidae</taxon>
        <taxon>Blattinae</taxon>
        <taxon>Periplaneta</taxon>
    </lineage>
</organism>
<dbReference type="Proteomes" id="UP001148838">
    <property type="component" value="Unassembled WGS sequence"/>
</dbReference>
<name>A0ABQ8SWJ8_PERAM</name>
<keyword evidence="3" id="KW-1185">Reference proteome</keyword>
<comment type="caution">
    <text evidence="2">The sequence shown here is derived from an EMBL/GenBank/DDBJ whole genome shotgun (WGS) entry which is preliminary data.</text>
</comment>
<sequence>MQSSSVIVGEEKDRGTRKRMKRKSKREIEHENSKTFAFDLQQVQSLSKLNIGESYYARQIALYSLCVTNIESTEPIFYIWNETQAGRGAEEVSSAITDFLNKMDIDNSTTSLRFFADGCAGQNKNKHKIHAIAFWLLKKSPPHVTEVHLILCFPVRGHSFLPPDRVFTVWKRSSEKFQKY</sequence>
<gene>
    <name evidence="2" type="ORF">ANN_13758</name>
</gene>
<reference evidence="2 3" key="1">
    <citation type="journal article" date="2022" name="Allergy">
        <title>Genome assembly and annotation of Periplaneta americana reveal a comprehensive cockroach allergen profile.</title>
        <authorList>
            <person name="Wang L."/>
            <person name="Xiong Q."/>
            <person name="Saelim N."/>
            <person name="Wang L."/>
            <person name="Nong W."/>
            <person name="Wan A.T."/>
            <person name="Shi M."/>
            <person name="Liu X."/>
            <person name="Cao Q."/>
            <person name="Hui J.H.L."/>
            <person name="Sookrung N."/>
            <person name="Leung T.F."/>
            <person name="Tungtrongchitr A."/>
            <person name="Tsui S.K.W."/>
        </authorList>
    </citation>
    <scope>NUCLEOTIDE SEQUENCE [LARGE SCALE GENOMIC DNA]</scope>
    <source>
        <strain evidence="2">PWHHKU_190912</strain>
    </source>
</reference>
<dbReference type="PANTHER" id="PTHR10773:SF19">
    <property type="match status" value="1"/>
</dbReference>
<evidence type="ECO:0000313" key="2">
    <source>
        <dbReference type="EMBL" id="KAJ4437820.1"/>
    </source>
</evidence>
<accession>A0ABQ8SWJ8</accession>
<proteinExistence type="predicted"/>
<evidence type="ECO:0000256" key="1">
    <source>
        <dbReference type="SAM" id="MobiDB-lite"/>
    </source>
</evidence>
<feature type="region of interest" description="Disordered" evidence="1">
    <location>
        <begin position="1"/>
        <end position="26"/>
    </location>
</feature>
<feature type="compositionally biased region" description="Basic residues" evidence="1">
    <location>
        <begin position="15"/>
        <end position="25"/>
    </location>
</feature>
<dbReference type="EMBL" id="JAJSOF020000019">
    <property type="protein sequence ID" value="KAJ4437820.1"/>
    <property type="molecule type" value="Genomic_DNA"/>
</dbReference>